<name>A0A2J7THR4_METSI</name>
<dbReference type="EMBL" id="PDZR01000008">
    <property type="protein sequence ID" value="PNG26297.1"/>
    <property type="molecule type" value="Genomic_DNA"/>
</dbReference>
<sequence>MIRLGSIFGFVLSLGLIFVIYMGTPDPSLADSQASAALAEGCVAEKVALDEGYGVTRTETHVVCPKASEEKAKGAKD</sequence>
<gene>
    <name evidence="1" type="ORF">CR492_09270</name>
</gene>
<evidence type="ECO:0000313" key="2">
    <source>
        <dbReference type="Proteomes" id="UP000236286"/>
    </source>
</evidence>
<dbReference type="Proteomes" id="UP000236286">
    <property type="component" value="Unassembled WGS sequence"/>
</dbReference>
<dbReference type="RefSeq" id="WP_146030226.1">
    <property type="nucleotide sequence ID" value="NZ_PDZR01000008.1"/>
</dbReference>
<comment type="caution">
    <text evidence="1">The sequence shown here is derived from an EMBL/GenBank/DDBJ whole genome shotgun (WGS) entry which is preliminary data.</text>
</comment>
<proteinExistence type="predicted"/>
<reference evidence="1 2" key="1">
    <citation type="submission" date="2017-10" db="EMBL/GenBank/DDBJ databases">
        <title>Genome announcement of Methylocella silvestris TVC from permafrost.</title>
        <authorList>
            <person name="Wang J."/>
            <person name="Geng K."/>
            <person name="Ul-Haque F."/>
            <person name="Crombie A.T."/>
            <person name="Street L.E."/>
            <person name="Wookey P.A."/>
            <person name="Murrell J.C."/>
            <person name="Pratscher J."/>
        </authorList>
    </citation>
    <scope>NUCLEOTIDE SEQUENCE [LARGE SCALE GENOMIC DNA]</scope>
    <source>
        <strain evidence="1 2">TVC</strain>
    </source>
</reference>
<organism evidence="1 2">
    <name type="scientific">Methylocella silvestris</name>
    <dbReference type="NCBI Taxonomy" id="199596"/>
    <lineage>
        <taxon>Bacteria</taxon>
        <taxon>Pseudomonadati</taxon>
        <taxon>Pseudomonadota</taxon>
        <taxon>Alphaproteobacteria</taxon>
        <taxon>Hyphomicrobiales</taxon>
        <taxon>Beijerinckiaceae</taxon>
        <taxon>Methylocella</taxon>
    </lineage>
</organism>
<protein>
    <submittedName>
        <fullName evidence="1">Uncharacterized protein</fullName>
    </submittedName>
</protein>
<dbReference type="AlphaFoldDB" id="A0A2J7THR4"/>
<dbReference type="OrthoDB" id="8451467at2"/>
<accession>A0A2J7THR4</accession>
<evidence type="ECO:0000313" key="1">
    <source>
        <dbReference type="EMBL" id="PNG26297.1"/>
    </source>
</evidence>